<dbReference type="AlphaFoldDB" id="A0A1W1I878"/>
<dbReference type="KEGG" id="nja:NSJP_3039"/>
<dbReference type="RefSeq" id="WP_080887475.1">
    <property type="nucleotide sequence ID" value="NZ_LT828648.1"/>
</dbReference>
<gene>
    <name evidence="2" type="ORF">NSJP_3039</name>
</gene>
<feature type="signal peptide" evidence="1">
    <location>
        <begin position="1"/>
        <end position="23"/>
    </location>
</feature>
<feature type="chain" id="PRO_5012144916" evidence="1">
    <location>
        <begin position="24"/>
        <end position="336"/>
    </location>
</feature>
<evidence type="ECO:0000313" key="2">
    <source>
        <dbReference type="EMBL" id="SLM49206.1"/>
    </source>
</evidence>
<evidence type="ECO:0000313" key="3">
    <source>
        <dbReference type="Proteomes" id="UP000192042"/>
    </source>
</evidence>
<proteinExistence type="predicted"/>
<dbReference type="STRING" id="1325564.NSJP_3039"/>
<keyword evidence="3" id="KW-1185">Reference proteome</keyword>
<keyword evidence="1" id="KW-0732">Signal</keyword>
<organism evidence="2 3">
    <name type="scientific">Nitrospira japonica</name>
    <dbReference type="NCBI Taxonomy" id="1325564"/>
    <lineage>
        <taxon>Bacteria</taxon>
        <taxon>Pseudomonadati</taxon>
        <taxon>Nitrospirota</taxon>
        <taxon>Nitrospiria</taxon>
        <taxon>Nitrospirales</taxon>
        <taxon>Nitrospiraceae</taxon>
        <taxon>Nitrospira</taxon>
    </lineage>
</organism>
<dbReference type="Proteomes" id="UP000192042">
    <property type="component" value="Chromosome I"/>
</dbReference>
<reference evidence="2 3" key="1">
    <citation type="submission" date="2017-03" db="EMBL/GenBank/DDBJ databases">
        <authorList>
            <person name="Afonso C.L."/>
            <person name="Miller P.J."/>
            <person name="Scott M.A."/>
            <person name="Spackman E."/>
            <person name="Goraichik I."/>
            <person name="Dimitrov K.M."/>
            <person name="Suarez D.L."/>
            <person name="Swayne D.E."/>
        </authorList>
    </citation>
    <scope>NUCLEOTIDE SEQUENCE [LARGE SCALE GENOMIC DNA]</scope>
    <source>
        <strain evidence="2">Genome sequencing of Nitrospira japonica strain NJ11</strain>
    </source>
</reference>
<sequence length="336" mass="36452">MRWKIVSIVGLALAAATVDAAYADDSRQCWLESIQATFAAETSTYRVEAGCMYYHPLEGPVPAQRLPAHWSSQGSYDSRTGLAREDVMIESGTVTTTLFCPSDPWLGSSLQPGMVRCTKPTFETRKAPVKWWLTYLHEGFYSRTNEKIGPLPNSTGFPYDRAALIAQRDAALKAEAAAAAAALQQQNQRLKQAKQPGPALIAPIILSPMTNALFISGTNVPIKLAPPREWVDTQVGLDGKPMNNNRLYMVRLERKDAAGNWVPHTTLPVGAVQAESPTGFTGFGSGAPPGGVSTPGAWRLSAQMSSPTATRWSDWVEFAVTSPNKAIQKTPKMFGQ</sequence>
<protein>
    <submittedName>
        <fullName evidence="2">Uncharacterized protein</fullName>
    </submittedName>
</protein>
<accession>A0A1W1I878</accession>
<evidence type="ECO:0000256" key="1">
    <source>
        <dbReference type="SAM" id="SignalP"/>
    </source>
</evidence>
<dbReference type="EMBL" id="LT828648">
    <property type="protein sequence ID" value="SLM49206.1"/>
    <property type="molecule type" value="Genomic_DNA"/>
</dbReference>
<name>A0A1W1I878_9BACT</name>